<comment type="caution">
    <text evidence="1">The sequence shown here is derived from an EMBL/GenBank/DDBJ whole genome shotgun (WGS) entry which is preliminary data.</text>
</comment>
<accession>A0A7K0C1K7</accession>
<gene>
    <name evidence="1" type="ORF">ACRB68_54270</name>
</gene>
<name>A0A7K0C1K7_9ACTN</name>
<dbReference type="Pfam" id="PF14119">
    <property type="entry name" value="DUF4288"/>
    <property type="match status" value="1"/>
</dbReference>
<keyword evidence="2" id="KW-1185">Reference proteome</keyword>
<sequence>MEERRPFIAIMLFEVTSDRQWEPLMFNEETMLIYAASEAGARARAEEAAKEKEVTYPNIDGENVTWRFQRLVDIRETLYEDLSQDVDLYSRSFERLEPYEELFPAAELDGT</sequence>
<dbReference type="EMBL" id="WEGH01000003">
    <property type="protein sequence ID" value="MQY07327.1"/>
    <property type="molecule type" value="Genomic_DNA"/>
</dbReference>
<reference evidence="1 2" key="1">
    <citation type="submission" date="2019-10" db="EMBL/GenBank/DDBJ databases">
        <title>Actinomadura rubteroloni sp. nov. and Actinomadura macrotermitis sp. nov., isolated from the gut of fungus growing-termite Macrotermes natalensis.</title>
        <authorList>
            <person name="Benndorf R."/>
            <person name="Martin K."/>
            <person name="Kuefner M."/>
            <person name="De Beer W."/>
            <person name="Kaster A.-K."/>
            <person name="Vollmers J."/>
            <person name="Poulsen M."/>
            <person name="Beemelmanns C."/>
        </authorList>
    </citation>
    <scope>NUCLEOTIDE SEQUENCE [LARGE SCALE GENOMIC DNA]</scope>
    <source>
        <strain evidence="1 2">RB68</strain>
    </source>
</reference>
<proteinExistence type="predicted"/>
<dbReference type="InterPro" id="IPR025630">
    <property type="entry name" value="DUF4288"/>
</dbReference>
<evidence type="ECO:0008006" key="3">
    <source>
        <dbReference type="Google" id="ProtNLM"/>
    </source>
</evidence>
<dbReference type="OrthoDB" id="165447at2"/>
<dbReference type="Proteomes" id="UP000487268">
    <property type="component" value="Unassembled WGS sequence"/>
</dbReference>
<evidence type="ECO:0000313" key="2">
    <source>
        <dbReference type="Proteomes" id="UP000487268"/>
    </source>
</evidence>
<evidence type="ECO:0000313" key="1">
    <source>
        <dbReference type="EMBL" id="MQY07327.1"/>
    </source>
</evidence>
<dbReference type="AlphaFoldDB" id="A0A7K0C1K7"/>
<organism evidence="1 2">
    <name type="scientific">Actinomadura macrotermitis</name>
    <dbReference type="NCBI Taxonomy" id="2585200"/>
    <lineage>
        <taxon>Bacteria</taxon>
        <taxon>Bacillati</taxon>
        <taxon>Actinomycetota</taxon>
        <taxon>Actinomycetes</taxon>
        <taxon>Streptosporangiales</taxon>
        <taxon>Thermomonosporaceae</taxon>
        <taxon>Actinomadura</taxon>
    </lineage>
</organism>
<protein>
    <recommendedName>
        <fullName evidence="3">DUF4288 domain-containing protein</fullName>
    </recommendedName>
</protein>